<evidence type="ECO:0000313" key="2">
    <source>
        <dbReference type="Proteomes" id="UP000613740"/>
    </source>
</evidence>
<dbReference type="Proteomes" id="UP000613740">
    <property type="component" value="Unassembled WGS sequence"/>
</dbReference>
<evidence type="ECO:0000313" key="1">
    <source>
        <dbReference type="EMBL" id="KAG2442251.1"/>
    </source>
</evidence>
<protein>
    <submittedName>
        <fullName evidence="1">Uncharacterized protein</fullName>
    </submittedName>
</protein>
<name>A0A835TNK3_9CHLO</name>
<gene>
    <name evidence="1" type="ORF">HYH02_009735</name>
</gene>
<sequence>MLGAPASSPLGGAELSIDNTNTKHAGLSLLDVLRQLDVHAQGTIVGDVNKPSELHGARLACKALRDVVDHTVERVSLTMTADTVANWRPGQASPLARMRRCRQLRIYASDEMDYDEAPHLPRPPLLASLALSGVDATVAGGITTLSVAGDWDFQALVEAALMAGGRLPNVEDLDLYPIRGFESTTSHALPAYTAIRAAMPKLKSLLLPYNGWLEGLEAFRGSEVTCVSATCNEHACGQLRLAEANSLVQLPQLRYLLLRLGREGAASLPHESDWDGDAEHLPRDEDDAATLAGLDEAAEEQLHALRLLFISAPAEMEWMRIEHLCVSVHGSFCGRVLIDFEGGELSLVGVSAARGTECLNYLAAALLSRLAATGQQRIRKLVVESLSDSSSSLTNFLQPQRPLARLLGVCECVALVKLALADESPYVPAVVLPALERVVQLFGLPEQLQLQNGLIPQGSVFLFGLQCRAEAAGDGSGKAGDDGGVDFMSGGNEASRRMLGQLRNPAVQSLVGPDLPALATATAALVLQQTLDKVWEASRMQARLRQIAEQLQGDVPIDDLNGPPSHLILRGPFIRQLATGHEGIQLLKAWLDARALQTPAASAEAVEGLAGPGQPAGGAAAVAGGAGEGGAAAAQEVPAVPQAAAAAADEPLERPVGACCLVAFAPAADAALVVCRFGAATLRLQAALESVGAVVPGSLVVRHLHLAAHGDDLENLNAWHHFMHAMLQTLWDRRRIGATGAGIAAGVMNAADEVQAAAAAQSGGIAEPAGAAAARSDAAAGTGAAPHEPQAEASAQQAAAGSARHIGVAAGGAVGGKAAGDMGDLEALQRLVVLADQARREVLVWIAASH</sequence>
<keyword evidence="2" id="KW-1185">Reference proteome</keyword>
<organism evidence="1 2">
    <name type="scientific">Chlamydomonas schloesseri</name>
    <dbReference type="NCBI Taxonomy" id="2026947"/>
    <lineage>
        <taxon>Eukaryota</taxon>
        <taxon>Viridiplantae</taxon>
        <taxon>Chlorophyta</taxon>
        <taxon>core chlorophytes</taxon>
        <taxon>Chlorophyceae</taxon>
        <taxon>CS clade</taxon>
        <taxon>Chlamydomonadales</taxon>
        <taxon>Chlamydomonadaceae</taxon>
        <taxon>Chlamydomonas</taxon>
    </lineage>
</organism>
<comment type="caution">
    <text evidence="1">The sequence shown here is derived from an EMBL/GenBank/DDBJ whole genome shotgun (WGS) entry which is preliminary data.</text>
</comment>
<dbReference type="OrthoDB" id="560304at2759"/>
<dbReference type="AlphaFoldDB" id="A0A835TNK3"/>
<dbReference type="EMBL" id="JAEHOD010000033">
    <property type="protein sequence ID" value="KAG2442251.1"/>
    <property type="molecule type" value="Genomic_DNA"/>
</dbReference>
<reference evidence="1" key="1">
    <citation type="journal article" date="2020" name="bioRxiv">
        <title>Comparative genomics of Chlamydomonas.</title>
        <authorList>
            <person name="Craig R.J."/>
            <person name="Hasan A.R."/>
            <person name="Ness R.W."/>
            <person name="Keightley P.D."/>
        </authorList>
    </citation>
    <scope>NUCLEOTIDE SEQUENCE</scope>
    <source>
        <strain evidence="1">CCAP 11/173</strain>
    </source>
</reference>
<proteinExistence type="predicted"/>
<accession>A0A835TNK3</accession>